<protein>
    <submittedName>
        <fullName evidence="2">Homeodomain-like domain-containing protein</fullName>
    </submittedName>
</protein>
<evidence type="ECO:0000313" key="3">
    <source>
        <dbReference type="Proteomes" id="UP000182241"/>
    </source>
</evidence>
<evidence type="ECO:0000256" key="1">
    <source>
        <dbReference type="SAM" id="MobiDB-lite"/>
    </source>
</evidence>
<evidence type="ECO:0000313" key="2">
    <source>
        <dbReference type="EMBL" id="SEC73158.1"/>
    </source>
</evidence>
<dbReference type="RefSeq" id="WP_068740209.1">
    <property type="nucleotide sequence ID" value="NZ_FNSA01000003.1"/>
</dbReference>
<feature type="compositionally biased region" description="Basic and acidic residues" evidence="1">
    <location>
        <begin position="148"/>
        <end position="163"/>
    </location>
</feature>
<keyword evidence="2" id="KW-0238">DNA-binding</keyword>
<accession>A0A1H4UXM3</accession>
<dbReference type="EMBL" id="FNSA01000003">
    <property type="protein sequence ID" value="SEC73158.1"/>
    <property type="molecule type" value="Genomic_DNA"/>
</dbReference>
<dbReference type="Proteomes" id="UP000182241">
    <property type="component" value="Unassembled WGS sequence"/>
</dbReference>
<feature type="region of interest" description="Disordered" evidence="1">
    <location>
        <begin position="144"/>
        <end position="163"/>
    </location>
</feature>
<dbReference type="AlphaFoldDB" id="A0A1H4UXM3"/>
<name>A0A1H4UXM3_TSUTY</name>
<dbReference type="InterPro" id="IPR021235">
    <property type="entry name" value="DUF2637"/>
</dbReference>
<reference evidence="3" key="1">
    <citation type="submission" date="2016-10" db="EMBL/GenBank/DDBJ databases">
        <authorList>
            <person name="Varghese N."/>
            <person name="Submissions S."/>
        </authorList>
    </citation>
    <scope>NUCLEOTIDE SEQUENCE [LARGE SCALE GENOMIC DNA]</scope>
    <source>
        <strain evidence="3">DSM 44234</strain>
    </source>
</reference>
<organism evidence="2 3">
    <name type="scientific">Tsukamurella tyrosinosolvens</name>
    <dbReference type="NCBI Taxonomy" id="57704"/>
    <lineage>
        <taxon>Bacteria</taxon>
        <taxon>Bacillati</taxon>
        <taxon>Actinomycetota</taxon>
        <taxon>Actinomycetes</taxon>
        <taxon>Mycobacteriales</taxon>
        <taxon>Tsukamurellaceae</taxon>
        <taxon>Tsukamurella</taxon>
    </lineage>
</organism>
<dbReference type="Pfam" id="PF13384">
    <property type="entry name" value="HTH_23"/>
    <property type="match status" value="1"/>
</dbReference>
<gene>
    <name evidence="2" type="ORF">SAMN04489793_3064</name>
</gene>
<proteinExistence type="predicted"/>
<keyword evidence="2" id="KW-0371">Homeobox</keyword>
<dbReference type="GO" id="GO:0003677">
    <property type="term" value="F:DNA binding"/>
    <property type="evidence" value="ECO:0007669"/>
    <property type="project" value="UniProtKB-KW"/>
</dbReference>
<keyword evidence="3" id="KW-1185">Reference proteome</keyword>
<dbReference type="Pfam" id="PF10935">
    <property type="entry name" value="DUF2637"/>
    <property type="match status" value="1"/>
</dbReference>
<sequence>MAEQHAHLARTRRLLWTLLVFATVTSLAGNITHSTGMQPAVGAALGPILAAALAPVALLGLTHLLGMWSRISSRGVTYWCFMAAIVAINAAAFRLSFDALRSLAMQYGYGRGDAALFPLILDGLVAVCTLGLVTLSRIEATQKAAEAPAHDAGDAPLTRRDARDGAQVDAADALLDAGAAPRPAPDAAMVPADDADDALSITSLMQTREIETRSRPLVPPGEGPDARDAAAADAAELIASGRVKVDPAVVQSVLERTAAGAPSRVVAGEVGVSPSTVQRIVKAARESGLVGADER</sequence>